<name>A0ABS7DHA6_9GAMM</name>
<protein>
    <submittedName>
        <fullName evidence="2">Threonylcarbamoyl-AMP synthase</fullName>
    </submittedName>
</protein>
<evidence type="ECO:0000313" key="2">
    <source>
        <dbReference type="EMBL" id="MBW7570464.1"/>
    </source>
</evidence>
<dbReference type="PROSITE" id="PS51163">
    <property type="entry name" value="YRDC"/>
    <property type="match status" value="1"/>
</dbReference>
<dbReference type="Proteomes" id="UP000731465">
    <property type="component" value="Unassembled WGS sequence"/>
</dbReference>
<gene>
    <name evidence="2" type="ORF">J5V48_06085</name>
</gene>
<dbReference type="InterPro" id="IPR006070">
    <property type="entry name" value="Sua5-like_dom"/>
</dbReference>
<proteinExistence type="predicted"/>
<dbReference type="InterPro" id="IPR052532">
    <property type="entry name" value="SUA5_domain"/>
</dbReference>
<dbReference type="PANTHER" id="PTHR42828">
    <property type="entry name" value="DHBP SYNTHASE RIBB-LIKE ALPHA/BETA DOMAIN-CONTAINING PROTEIN"/>
    <property type="match status" value="1"/>
</dbReference>
<dbReference type="Gene3D" id="3.90.870.10">
    <property type="entry name" value="DHBP synthase"/>
    <property type="match status" value="1"/>
</dbReference>
<evidence type="ECO:0000259" key="1">
    <source>
        <dbReference type="PROSITE" id="PS51163"/>
    </source>
</evidence>
<dbReference type="Pfam" id="PF01300">
    <property type="entry name" value="Sua5_yciO_yrdC"/>
    <property type="match status" value="1"/>
</dbReference>
<comment type="caution">
    <text evidence="2">The sequence shown here is derived from an EMBL/GenBank/DDBJ whole genome shotgun (WGS) entry which is preliminary data.</text>
</comment>
<sequence length="207" mass="22699">MTAQYITVHPDNPQKRFISQICSIINDGGVAVLPTDSAYALCCKLENKNAVERIARIRQVDKHHNFTLLCRDLSEISEYARVDNSVFRLLKNNTPGAYTFILPATKIVPKRLMNEKRKTIGIRVPKNAILDAIIAELDAPLMSCSLILPGDEIAQNDPVEINDRIGSVVDLIADGGVLTTSPTTVIVFEDGVPSIVRVGSGNTEPFE</sequence>
<dbReference type="NCBIfam" id="TIGR00057">
    <property type="entry name" value="L-threonylcarbamoyladenylate synthase"/>
    <property type="match status" value="1"/>
</dbReference>
<accession>A0ABS7DHA6</accession>
<evidence type="ECO:0000313" key="3">
    <source>
        <dbReference type="Proteomes" id="UP000731465"/>
    </source>
</evidence>
<dbReference type="EMBL" id="JAGFNY010000018">
    <property type="protein sequence ID" value="MBW7570464.1"/>
    <property type="molecule type" value="Genomic_DNA"/>
</dbReference>
<reference evidence="2 3" key="1">
    <citation type="submission" date="2021-03" db="EMBL/GenBank/DDBJ databases">
        <title>Succinivibrio sp. nov. isolated from feces of cow.</title>
        <authorList>
            <person name="Choi J.-Y."/>
        </authorList>
    </citation>
    <scope>NUCLEOTIDE SEQUENCE [LARGE SCALE GENOMIC DNA]</scope>
    <source>
        <strain evidence="2 3">AGMB01872</strain>
    </source>
</reference>
<organism evidence="2 3">
    <name type="scientific">Succinivibrio faecicola</name>
    <dbReference type="NCBI Taxonomy" id="2820300"/>
    <lineage>
        <taxon>Bacteria</taxon>
        <taxon>Pseudomonadati</taxon>
        <taxon>Pseudomonadota</taxon>
        <taxon>Gammaproteobacteria</taxon>
        <taxon>Aeromonadales</taxon>
        <taxon>Succinivibrionaceae</taxon>
        <taxon>Succinivibrio</taxon>
    </lineage>
</organism>
<dbReference type="InterPro" id="IPR017945">
    <property type="entry name" value="DHBP_synth_RibB-like_a/b_dom"/>
</dbReference>
<dbReference type="PANTHER" id="PTHR42828:SF3">
    <property type="entry name" value="THREONYLCARBAMOYL-AMP SYNTHASE"/>
    <property type="match status" value="1"/>
</dbReference>
<feature type="domain" description="YrdC-like" evidence="1">
    <location>
        <begin position="15"/>
        <end position="201"/>
    </location>
</feature>
<dbReference type="SUPFAM" id="SSF55821">
    <property type="entry name" value="YrdC/RibB"/>
    <property type="match status" value="1"/>
</dbReference>
<keyword evidence="3" id="KW-1185">Reference proteome</keyword>
<dbReference type="RefSeq" id="WP_219937687.1">
    <property type="nucleotide sequence ID" value="NZ_JAGFNY010000018.1"/>
</dbReference>